<gene>
    <name evidence="2" type="ORF">DY000_02011767</name>
</gene>
<dbReference type="EMBL" id="QGKV02000759">
    <property type="protein sequence ID" value="KAF3562988.1"/>
    <property type="molecule type" value="Genomic_DNA"/>
</dbReference>
<reference evidence="2 3" key="1">
    <citation type="journal article" date="2020" name="BMC Genomics">
        <title>Intraspecific diversification of the crop wild relative Brassica cretica Lam. using demographic model selection.</title>
        <authorList>
            <person name="Kioukis A."/>
            <person name="Michalopoulou V.A."/>
            <person name="Briers L."/>
            <person name="Pirintsos S."/>
            <person name="Studholme D.J."/>
            <person name="Pavlidis P."/>
            <person name="Sarris P.F."/>
        </authorList>
    </citation>
    <scope>NUCLEOTIDE SEQUENCE [LARGE SCALE GENOMIC DNA]</scope>
    <source>
        <strain evidence="3">cv. PFS-1207/04</strain>
    </source>
</reference>
<comment type="caution">
    <text evidence="2">The sequence shown here is derived from an EMBL/GenBank/DDBJ whole genome shotgun (WGS) entry which is preliminary data.</text>
</comment>
<evidence type="ECO:0000313" key="2">
    <source>
        <dbReference type="EMBL" id="KAF3562988.1"/>
    </source>
</evidence>
<evidence type="ECO:0000313" key="3">
    <source>
        <dbReference type="Proteomes" id="UP000266723"/>
    </source>
</evidence>
<feature type="region of interest" description="Disordered" evidence="1">
    <location>
        <begin position="62"/>
        <end position="114"/>
    </location>
</feature>
<sequence length="139" mass="16034">MFVIRIHQPITLRGITWPDSTSDDEPCPARIWSFESCRTQERETHRVDNPLNLLPISRQNLLHRNASFREPTGEKPRRESGQSSDHEPILFDANTESIERMKMPEDQPPPPRISGHATITPFSIKRSGRGLSFVGFLWF</sequence>
<feature type="compositionally biased region" description="Basic and acidic residues" evidence="1">
    <location>
        <begin position="71"/>
        <end position="89"/>
    </location>
</feature>
<proteinExistence type="predicted"/>
<organism evidence="2 3">
    <name type="scientific">Brassica cretica</name>
    <name type="common">Mustard</name>
    <dbReference type="NCBI Taxonomy" id="69181"/>
    <lineage>
        <taxon>Eukaryota</taxon>
        <taxon>Viridiplantae</taxon>
        <taxon>Streptophyta</taxon>
        <taxon>Embryophyta</taxon>
        <taxon>Tracheophyta</taxon>
        <taxon>Spermatophyta</taxon>
        <taxon>Magnoliopsida</taxon>
        <taxon>eudicotyledons</taxon>
        <taxon>Gunneridae</taxon>
        <taxon>Pentapetalae</taxon>
        <taxon>rosids</taxon>
        <taxon>malvids</taxon>
        <taxon>Brassicales</taxon>
        <taxon>Brassicaceae</taxon>
        <taxon>Brassiceae</taxon>
        <taxon>Brassica</taxon>
    </lineage>
</organism>
<dbReference type="Proteomes" id="UP000266723">
    <property type="component" value="Unassembled WGS sequence"/>
</dbReference>
<keyword evidence="3" id="KW-1185">Reference proteome</keyword>
<protein>
    <submittedName>
        <fullName evidence="2">Uncharacterized protein</fullName>
    </submittedName>
</protein>
<accession>A0ABQ7CSG3</accession>
<evidence type="ECO:0000256" key="1">
    <source>
        <dbReference type="SAM" id="MobiDB-lite"/>
    </source>
</evidence>
<name>A0ABQ7CSG3_BRACR</name>